<proteinExistence type="predicted"/>
<keyword evidence="2" id="KW-1185">Reference proteome</keyword>
<dbReference type="PANTHER" id="PTHR34587">
    <property type="entry name" value="VWFA DOMAIN-CONTAINING PROTEIN"/>
    <property type="match status" value="1"/>
</dbReference>
<dbReference type="AlphaFoldDB" id="A0A0D6ES31"/>
<dbReference type="PANTHER" id="PTHR34587:SF2">
    <property type="entry name" value="G-PROTEIN COUPLED RECEPTORS FAMILY 1 PROFILE DOMAIN-CONTAINING PROTEIN"/>
    <property type="match status" value="1"/>
</dbReference>
<sequence>MVLTPSFPRPGQVASATSTNNFINFCLLRTDLVRRFPRPFELPRRFRADLLSLFMQPLTNGQQVKTGSCNGVPMGVIGSQSTMPSAKFVNPPNLGTIPANQDFTIQMKINNVSSLLSALAINDRLRLILFPRSQLLLCASKHRLERPHHRFVLLSASPGHLPPSRRSAKGHSHVVIENIDSLGSTTVTNPQQFAFFKGLNDAAVNGVLSTDVAGGLPAGTYKMSSINTAANHQPALVAVAQHGSLDDAVYFTVSDNGAGTAATTTAESIAAGVTSTIAAASLAAGTTAAATTTTSASQGGGGNGFGTGGFGKGFGKGFVKRYADAQQQQQPQKRSLLQRRLEALELLELA</sequence>
<dbReference type="EMBL" id="CENE01000025">
    <property type="protein sequence ID" value="CEQ42375.1"/>
    <property type="molecule type" value="Genomic_DNA"/>
</dbReference>
<evidence type="ECO:0000313" key="2">
    <source>
        <dbReference type="Proteomes" id="UP000243876"/>
    </source>
</evidence>
<feature type="non-terminal residue" evidence="1">
    <location>
        <position position="1"/>
    </location>
</feature>
<dbReference type="Proteomes" id="UP000243876">
    <property type="component" value="Unassembled WGS sequence"/>
</dbReference>
<gene>
    <name evidence="1" type="primary">SPOSA6832_04171</name>
</gene>
<reference evidence="2" key="1">
    <citation type="submission" date="2015-02" db="EMBL/GenBank/DDBJ databases">
        <authorList>
            <person name="Gon?alves P."/>
        </authorList>
    </citation>
    <scope>NUCLEOTIDE SEQUENCE [LARGE SCALE GENOMIC DNA]</scope>
</reference>
<name>A0A0D6ES31_SPOSA</name>
<organism evidence="1 2">
    <name type="scientific">Sporidiobolus salmonicolor</name>
    <name type="common">Yeast-like fungus</name>
    <name type="synonym">Sporobolomyces salmonicolor</name>
    <dbReference type="NCBI Taxonomy" id="5005"/>
    <lineage>
        <taxon>Eukaryota</taxon>
        <taxon>Fungi</taxon>
        <taxon>Dikarya</taxon>
        <taxon>Basidiomycota</taxon>
        <taxon>Pucciniomycotina</taxon>
        <taxon>Microbotryomycetes</taxon>
        <taxon>Sporidiobolales</taxon>
        <taxon>Sporidiobolaceae</taxon>
        <taxon>Sporobolomyces</taxon>
    </lineage>
</organism>
<accession>A0A0D6ES31</accession>
<dbReference type="InterPro" id="IPR053216">
    <property type="entry name" value="Appressorial_penetr-assoc"/>
</dbReference>
<evidence type="ECO:0000313" key="1">
    <source>
        <dbReference type="EMBL" id="CEQ42375.1"/>
    </source>
</evidence>
<dbReference type="OrthoDB" id="2336871at2759"/>
<protein>
    <submittedName>
        <fullName evidence="1">SPOSA6832_04171-mRNA-1:cds</fullName>
    </submittedName>
</protein>